<dbReference type="Pfam" id="PF13242">
    <property type="entry name" value="Hydrolase_like"/>
    <property type="match status" value="1"/>
</dbReference>
<dbReference type="InterPro" id="IPR006357">
    <property type="entry name" value="HAD-SF_hydro_IIA"/>
</dbReference>
<sequence>MGCGVWVVRGAYSSIVSDCWPRTFEPNPYLLGGELMNAVILAAGTGSRLRPLTIDQPKACVTVDGVPILEHQIRAYDAAGFESISVVTGYMPAKIRELCDRLSEELPVDIGLIHNEAFANTDNMYSLYCAREEIAGEPFVLSNGDVVFEPEVVDRLAELDDHSAVAVDADQYDPEAMKITVDEQGAVDGISKEFDAEAAAATSIDLYRFSAATSAKLFDRIVRRIEIDQEYTAWTELALDELVGTASHDVRPVDISGANWVEIDDQADLLAADHTFSSLGGLHSKEAVFFDLDGTIYLDETPVDGAVELVEELRAAGVDVYFLSNNSSRWKPTYADRLSSLGIAADPDDVILSTDGVIDYLQTNEVESSYVVGTEAMRGAVAEAGIEPQASDPETVVVGFDSELTYEKVAAATLAIRGGAEFVLAHGDTVCPTEAGLIPDCGSIGALVETASGRSPTQIFGKPNERMIDHVIEREGYAPSEVVIVGDRLSTDIELADRLGCGSVSVLSGETTRRDIETADQTPSLVVASVDDLSGDETVGTPSMTDPGEI</sequence>
<evidence type="ECO:0000256" key="1">
    <source>
        <dbReference type="SAM" id="MobiDB-lite"/>
    </source>
</evidence>
<gene>
    <name evidence="3" type="ORF">SAMN05444271_10113</name>
</gene>
<organism evidence="3 4">
    <name type="scientific">Halohasta litchfieldiae</name>
    <dbReference type="NCBI Taxonomy" id="1073996"/>
    <lineage>
        <taxon>Archaea</taxon>
        <taxon>Methanobacteriati</taxon>
        <taxon>Methanobacteriota</taxon>
        <taxon>Stenosarchaea group</taxon>
        <taxon>Halobacteria</taxon>
        <taxon>Halobacteriales</taxon>
        <taxon>Haloferacaceae</taxon>
        <taxon>Halohasta</taxon>
    </lineage>
</organism>
<dbReference type="InterPro" id="IPR023214">
    <property type="entry name" value="HAD_sf"/>
</dbReference>
<dbReference type="GO" id="GO:0016791">
    <property type="term" value="F:phosphatase activity"/>
    <property type="evidence" value="ECO:0007669"/>
    <property type="project" value="TreeGrafter"/>
</dbReference>
<feature type="region of interest" description="Disordered" evidence="1">
    <location>
        <begin position="530"/>
        <end position="550"/>
    </location>
</feature>
<dbReference type="AlphaFoldDB" id="A0A1H6R0J8"/>
<dbReference type="NCBIfam" id="TIGR01460">
    <property type="entry name" value="HAD-SF-IIA"/>
    <property type="match status" value="1"/>
</dbReference>
<proteinExistence type="predicted"/>
<dbReference type="PANTHER" id="PTHR19288:SF46">
    <property type="entry name" value="HALOACID DEHALOGENASE-LIKE HYDROLASE DOMAIN-CONTAINING PROTEIN 2"/>
    <property type="match status" value="1"/>
</dbReference>
<protein>
    <submittedName>
        <fullName evidence="3">Haloacid Dehalogenase Superfamily Class (Subfamily) IIA</fullName>
    </submittedName>
</protein>
<evidence type="ECO:0000259" key="2">
    <source>
        <dbReference type="Pfam" id="PF12804"/>
    </source>
</evidence>
<evidence type="ECO:0000313" key="4">
    <source>
        <dbReference type="Proteomes" id="UP000198888"/>
    </source>
</evidence>
<dbReference type="Gene3D" id="3.40.50.1000">
    <property type="entry name" value="HAD superfamily/HAD-like"/>
    <property type="match status" value="2"/>
</dbReference>
<dbReference type="KEGG" id="hae:halTADL_1951"/>
<dbReference type="Proteomes" id="UP000198888">
    <property type="component" value="Unassembled WGS sequence"/>
</dbReference>
<feature type="domain" description="MobA-like NTP transferase" evidence="2">
    <location>
        <begin position="38"/>
        <end position="168"/>
    </location>
</feature>
<dbReference type="InterPro" id="IPR025877">
    <property type="entry name" value="MobA-like_NTP_Trfase"/>
</dbReference>
<dbReference type="CDD" id="cd02523">
    <property type="entry name" value="PC_cytidylyltransferase"/>
    <property type="match status" value="1"/>
</dbReference>
<accession>A0A1H6R0J8</accession>
<dbReference type="SUPFAM" id="SSF53448">
    <property type="entry name" value="Nucleotide-diphospho-sugar transferases"/>
    <property type="match status" value="1"/>
</dbReference>
<dbReference type="Gene3D" id="3.90.550.10">
    <property type="entry name" value="Spore Coat Polysaccharide Biosynthesis Protein SpsA, Chain A"/>
    <property type="match status" value="1"/>
</dbReference>
<dbReference type="InterPro" id="IPR036412">
    <property type="entry name" value="HAD-like_sf"/>
</dbReference>
<dbReference type="GO" id="GO:0005737">
    <property type="term" value="C:cytoplasm"/>
    <property type="evidence" value="ECO:0007669"/>
    <property type="project" value="TreeGrafter"/>
</dbReference>
<dbReference type="GO" id="GO:0016779">
    <property type="term" value="F:nucleotidyltransferase activity"/>
    <property type="evidence" value="ECO:0007669"/>
    <property type="project" value="UniProtKB-ARBA"/>
</dbReference>
<dbReference type="InterPro" id="IPR029044">
    <property type="entry name" value="Nucleotide-diphossugar_trans"/>
</dbReference>
<dbReference type="EMBL" id="FNYR01000001">
    <property type="protein sequence ID" value="SEI46764.1"/>
    <property type="molecule type" value="Genomic_DNA"/>
</dbReference>
<evidence type="ECO:0000313" key="3">
    <source>
        <dbReference type="EMBL" id="SEI46764.1"/>
    </source>
</evidence>
<dbReference type="SUPFAM" id="SSF56784">
    <property type="entry name" value="HAD-like"/>
    <property type="match status" value="1"/>
</dbReference>
<keyword evidence="4" id="KW-1185">Reference proteome</keyword>
<dbReference type="Pfam" id="PF12804">
    <property type="entry name" value="NTP_transf_3"/>
    <property type="match status" value="1"/>
</dbReference>
<accession>A0A2H4Q2V9</accession>
<reference evidence="3 4" key="1">
    <citation type="submission" date="2016-10" db="EMBL/GenBank/DDBJ databases">
        <authorList>
            <person name="de Groot N.N."/>
        </authorList>
    </citation>
    <scope>NUCLEOTIDE SEQUENCE [LARGE SCALE GENOMIC DNA]</scope>
    <source>
        <strain evidence="3 4">DSM 22187</strain>
    </source>
</reference>
<dbReference type="PANTHER" id="PTHR19288">
    <property type="entry name" value="4-NITROPHENYLPHOSPHATASE-RELATED"/>
    <property type="match status" value="1"/>
</dbReference>
<name>A0A1H6R0J8_9EURY</name>
<dbReference type="Pfam" id="PF13344">
    <property type="entry name" value="Hydrolase_6"/>
    <property type="match status" value="1"/>
</dbReference>
<dbReference type="STRING" id="1073996.SAMN05444271_10113"/>